<feature type="transmembrane region" description="Helical" evidence="1">
    <location>
        <begin position="107"/>
        <end position="129"/>
    </location>
</feature>
<gene>
    <name evidence="2" type="ORF">JCM21738_3870</name>
</gene>
<dbReference type="EMBL" id="BAUW01000058">
    <property type="protein sequence ID" value="GAE46937.1"/>
    <property type="molecule type" value="Genomic_DNA"/>
</dbReference>
<name>W4RS77_9BACI</name>
<reference evidence="2 3" key="1">
    <citation type="submission" date="2013-12" db="EMBL/GenBank/DDBJ databases">
        <title>NBRP : Genome information of microbial organism related human and environment.</title>
        <authorList>
            <person name="Hattori M."/>
            <person name="Oshima K."/>
            <person name="Inaba H."/>
            <person name="Suda W."/>
            <person name="Sakamoto M."/>
            <person name="Iino T."/>
            <person name="Kitahara M."/>
            <person name="Oshida Y."/>
            <person name="Iida T."/>
            <person name="Kudo T."/>
            <person name="Itoh T."/>
            <person name="Ahmed I."/>
            <person name="Ohkuma M."/>
        </authorList>
    </citation>
    <scope>NUCLEOTIDE SEQUENCE [LARGE SCALE GENOMIC DNA]</scope>
    <source>
        <strain evidence="2 3">JCM 21738</strain>
    </source>
</reference>
<dbReference type="Proteomes" id="UP000018949">
    <property type="component" value="Unassembled WGS sequence"/>
</dbReference>
<proteinExistence type="predicted"/>
<keyword evidence="1" id="KW-0812">Transmembrane</keyword>
<sequence>MTEKQMLGTKSDQSNNPQSIRNRTRFILLKPLLVAEIYFIFTLILYTFGPTTWINTNPYFLYAFLILYQLFFSFGYLYEINKARIPIGLDSKKENLITSNRIKIKRFVKFIIIFGLIMTSISTITYTNISTFSLSALIDQTINGITNPLSAYKESFGGGSEGGIIYLIIVLTSPITWAAFPLSVVYFKRLNLSYKVIVIIMFSLEAMRWIIMGRNKGVFDLAIIIISIILIRKMQNKYENINNEVFKKKESKR</sequence>
<dbReference type="AlphaFoldDB" id="W4RS77"/>
<keyword evidence="1" id="KW-0472">Membrane</keyword>
<feature type="transmembrane region" description="Helical" evidence="1">
    <location>
        <begin position="59"/>
        <end position="78"/>
    </location>
</feature>
<feature type="transmembrane region" description="Helical" evidence="1">
    <location>
        <begin position="164"/>
        <end position="187"/>
    </location>
</feature>
<feature type="transmembrane region" description="Helical" evidence="1">
    <location>
        <begin position="27"/>
        <end position="47"/>
    </location>
</feature>
<evidence type="ECO:0000313" key="2">
    <source>
        <dbReference type="EMBL" id="GAE46937.1"/>
    </source>
</evidence>
<evidence type="ECO:0000313" key="3">
    <source>
        <dbReference type="Proteomes" id="UP000018949"/>
    </source>
</evidence>
<keyword evidence="3" id="KW-1185">Reference proteome</keyword>
<dbReference type="RefSeq" id="WP_035209591.1">
    <property type="nucleotide sequence ID" value="NZ_BAUW01000058.1"/>
</dbReference>
<evidence type="ECO:0000256" key="1">
    <source>
        <dbReference type="SAM" id="Phobius"/>
    </source>
</evidence>
<keyword evidence="1" id="KW-1133">Transmembrane helix</keyword>
<feature type="transmembrane region" description="Helical" evidence="1">
    <location>
        <begin position="194"/>
        <end position="211"/>
    </location>
</feature>
<organism evidence="2 3">
    <name type="scientific">Mesobacillus boroniphilus JCM 21738</name>
    <dbReference type="NCBI Taxonomy" id="1294265"/>
    <lineage>
        <taxon>Bacteria</taxon>
        <taxon>Bacillati</taxon>
        <taxon>Bacillota</taxon>
        <taxon>Bacilli</taxon>
        <taxon>Bacillales</taxon>
        <taxon>Bacillaceae</taxon>
        <taxon>Mesobacillus</taxon>
    </lineage>
</organism>
<protein>
    <submittedName>
        <fullName evidence="2">Uncharacterized protein</fullName>
    </submittedName>
</protein>
<feature type="transmembrane region" description="Helical" evidence="1">
    <location>
        <begin position="217"/>
        <end position="234"/>
    </location>
</feature>
<comment type="caution">
    <text evidence="2">The sequence shown here is derived from an EMBL/GenBank/DDBJ whole genome shotgun (WGS) entry which is preliminary data.</text>
</comment>
<accession>W4RS77</accession>